<protein>
    <submittedName>
        <fullName evidence="2">Uncharacterized protein</fullName>
    </submittedName>
</protein>
<keyword evidence="3" id="KW-1185">Reference proteome</keyword>
<dbReference type="AlphaFoldDB" id="A0AAE3IBP4"/>
<evidence type="ECO:0000313" key="3">
    <source>
        <dbReference type="Proteomes" id="UP001208186"/>
    </source>
</evidence>
<proteinExistence type="predicted"/>
<sequence length="198" mass="22635">MVSNPLNGARQKMAEKAMSQVTPSETAVAQAVVGTLTGYEMQQTQALVELNDAADVDVDLEYDRERRAQTLLSLADAVADRDVRGWWFRTIGPELMDQPEKAQQYVGLDADEYRETLEDWYRQYYERGVVDTSLDEADRERIGWIAENHVQTVFDLSLREFLELVVNWDRGEQIQPVLGGPIERNNAVIRQVAEEIDE</sequence>
<gene>
    <name evidence="2" type="ORF">OB914_00850</name>
    <name evidence="1" type="ORF">OB916_02170</name>
</gene>
<dbReference type="EMBL" id="JAOPKC010000001">
    <property type="protein sequence ID" value="MCU4716870.1"/>
    <property type="molecule type" value="Genomic_DNA"/>
</dbReference>
<dbReference type="RefSeq" id="WP_315907631.1">
    <property type="nucleotide sequence ID" value="NZ_JAOPKC010000001.1"/>
</dbReference>
<dbReference type="Proteomes" id="UP001208186">
    <property type="component" value="Unassembled WGS sequence"/>
</dbReference>
<evidence type="ECO:0000313" key="2">
    <source>
        <dbReference type="EMBL" id="MCU4725525.1"/>
    </source>
</evidence>
<accession>A0AAE3IBP4</accession>
<comment type="caution">
    <text evidence="2">The sequence shown here is derived from an EMBL/GenBank/DDBJ whole genome shotgun (WGS) entry which is preliminary data.</text>
</comment>
<evidence type="ECO:0000313" key="4">
    <source>
        <dbReference type="Proteomes" id="UP001209746"/>
    </source>
</evidence>
<evidence type="ECO:0000313" key="1">
    <source>
        <dbReference type="EMBL" id="MCU4716870.1"/>
    </source>
</evidence>
<dbReference type="EMBL" id="JAOPKD010000001">
    <property type="protein sequence ID" value="MCU4725525.1"/>
    <property type="molecule type" value="Genomic_DNA"/>
</dbReference>
<dbReference type="Proteomes" id="UP001209746">
    <property type="component" value="Unassembled WGS sequence"/>
</dbReference>
<reference evidence="2" key="1">
    <citation type="submission" date="2023-02" db="EMBL/GenBank/DDBJ databases">
        <title>Enrichment on poylsaccharides allowed isolation of novel metabolic and taxonomic groups of Haloarchaea.</title>
        <authorList>
            <person name="Sorokin D.Y."/>
            <person name="Elcheninov A.G."/>
            <person name="Khizhniak T.V."/>
            <person name="Kolganova T.V."/>
            <person name="Kublanov I.V."/>
        </authorList>
    </citation>
    <scope>NUCLEOTIDE SEQUENCE</scope>
    <source>
        <strain evidence="1 3">HArc-curdl5-1</strain>
        <strain evidence="2">HArc-curdl7</strain>
    </source>
</reference>
<name>A0AAE3IBP4_9EURY</name>
<organism evidence="2 4">
    <name type="scientific">Halapricum hydrolyticum</name>
    <dbReference type="NCBI Taxonomy" id="2979991"/>
    <lineage>
        <taxon>Archaea</taxon>
        <taxon>Methanobacteriati</taxon>
        <taxon>Methanobacteriota</taxon>
        <taxon>Stenosarchaea group</taxon>
        <taxon>Halobacteria</taxon>
        <taxon>Halobacteriales</taxon>
        <taxon>Haloarculaceae</taxon>
        <taxon>Halapricum</taxon>
    </lineage>
</organism>